<keyword evidence="2" id="KW-0548">Nucleotidyltransferase</keyword>
<dbReference type="Gene3D" id="3.10.20.370">
    <property type="match status" value="1"/>
</dbReference>
<gene>
    <name evidence="8" type="ORF">E3N88_03735</name>
</gene>
<evidence type="ECO:0000256" key="2">
    <source>
        <dbReference type="ARBA" id="ARBA00022695"/>
    </source>
</evidence>
<evidence type="ECO:0000313" key="9">
    <source>
        <dbReference type="Proteomes" id="UP000326396"/>
    </source>
</evidence>
<keyword evidence="5" id="KW-0378">Hydrolase</keyword>
<evidence type="ECO:0000256" key="5">
    <source>
        <dbReference type="ARBA" id="ARBA00022801"/>
    </source>
</evidence>
<dbReference type="SUPFAM" id="SSF56672">
    <property type="entry name" value="DNA/RNA polymerases"/>
    <property type="match status" value="1"/>
</dbReference>
<evidence type="ECO:0000259" key="7">
    <source>
        <dbReference type="Pfam" id="PF17917"/>
    </source>
</evidence>
<dbReference type="InterPro" id="IPR043502">
    <property type="entry name" value="DNA/RNA_pol_sf"/>
</dbReference>
<proteinExistence type="predicted"/>
<keyword evidence="3" id="KW-0540">Nuclease</keyword>
<dbReference type="InterPro" id="IPR041373">
    <property type="entry name" value="RT_RNaseH"/>
</dbReference>
<keyword evidence="1" id="KW-0808">Transferase</keyword>
<protein>
    <recommendedName>
        <fullName evidence="7">Reverse transcriptase RNase H-like domain-containing protein</fullName>
    </recommendedName>
</protein>
<organism evidence="8 9">
    <name type="scientific">Mikania micrantha</name>
    <name type="common">bitter vine</name>
    <dbReference type="NCBI Taxonomy" id="192012"/>
    <lineage>
        <taxon>Eukaryota</taxon>
        <taxon>Viridiplantae</taxon>
        <taxon>Streptophyta</taxon>
        <taxon>Embryophyta</taxon>
        <taxon>Tracheophyta</taxon>
        <taxon>Spermatophyta</taxon>
        <taxon>Magnoliopsida</taxon>
        <taxon>eudicotyledons</taxon>
        <taxon>Gunneridae</taxon>
        <taxon>Pentapetalae</taxon>
        <taxon>asterids</taxon>
        <taxon>campanulids</taxon>
        <taxon>Asterales</taxon>
        <taxon>Asteraceae</taxon>
        <taxon>Asteroideae</taxon>
        <taxon>Heliantheae alliance</taxon>
        <taxon>Eupatorieae</taxon>
        <taxon>Mikania</taxon>
    </lineage>
</organism>
<dbReference type="Pfam" id="PF17917">
    <property type="entry name" value="RT_RNaseH"/>
    <property type="match status" value="1"/>
</dbReference>
<evidence type="ECO:0000256" key="1">
    <source>
        <dbReference type="ARBA" id="ARBA00022679"/>
    </source>
</evidence>
<dbReference type="OrthoDB" id="10055717at2759"/>
<dbReference type="GO" id="GO:0016787">
    <property type="term" value="F:hydrolase activity"/>
    <property type="evidence" value="ECO:0007669"/>
    <property type="project" value="UniProtKB-KW"/>
</dbReference>
<keyword evidence="4" id="KW-0255">Endonuclease</keyword>
<evidence type="ECO:0000256" key="6">
    <source>
        <dbReference type="ARBA" id="ARBA00022918"/>
    </source>
</evidence>
<evidence type="ECO:0000256" key="4">
    <source>
        <dbReference type="ARBA" id="ARBA00022759"/>
    </source>
</evidence>
<evidence type="ECO:0000313" key="8">
    <source>
        <dbReference type="EMBL" id="KAD7116467.1"/>
    </source>
</evidence>
<name>A0A5N6PTP9_9ASTR</name>
<reference evidence="8 9" key="1">
    <citation type="submission" date="2019-05" db="EMBL/GenBank/DDBJ databases">
        <title>Mikania micrantha, genome provides insights into the molecular mechanism of rapid growth.</title>
        <authorList>
            <person name="Liu B."/>
        </authorList>
    </citation>
    <scope>NUCLEOTIDE SEQUENCE [LARGE SCALE GENOMIC DNA]</scope>
    <source>
        <strain evidence="8">NLD-2019</strain>
        <tissue evidence="8">Leaf</tissue>
    </source>
</reference>
<dbReference type="CDD" id="cd09274">
    <property type="entry name" value="RNase_HI_RT_Ty3"/>
    <property type="match status" value="1"/>
</dbReference>
<dbReference type="Proteomes" id="UP000326396">
    <property type="component" value="Linkage Group LG10"/>
</dbReference>
<accession>A0A5N6PTP9</accession>
<sequence length="372" mass="41473">MCSLKLTDGLHEAQMGEKLVQMYSLQLAGDAREPLHNSRVVRSEGVQVCIWWKGGRIFGPRDIRRGGENGSYEDRSYTTVAGTENIEGTTGIFEVNRLLQAFHTRLWAHCKTPNRPTEKGCVLMEPEAQVAFENLKGALLSAPVLALPDSQKTFVVKIDASACVLGAVLMQDHHPLAFISKALSAKQQVLSVYKKELLAILMAVKQWHYYLIPNHFVIRTDQRSLKHLLTQKVTTPLQHKWLAKLMGYDYTIEYKKGRENVVADAQSRVQGTTLFTNVVSQVEPLLLQDIIASQQQDEQRGFAPAVIIITLGGGTTGYIGRSIGFDNPLPDQLSWSVSSMMMGKERKPVLVSERALGYLSRTGYLDVKTDVC</sequence>
<dbReference type="AlphaFoldDB" id="A0A5N6PTP9"/>
<dbReference type="PANTHER" id="PTHR34072:SF55">
    <property type="entry name" value="DNA_RNA POLYMERASES SUPERFAMILY PROTEIN"/>
    <property type="match status" value="1"/>
</dbReference>
<keyword evidence="9" id="KW-1185">Reference proteome</keyword>
<evidence type="ECO:0000256" key="3">
    <source>
        <dbReference type="ARBA" id="ARBA00022722"/>
    </source>
</evidence>
<comment type="caution">
    <text evidence="8">The sequence shown here is derived from an EMBL/GenBank/DDBJ whole genome shotgun (WGS) entry which is preliminary data.</text>
</comment>
<keyword evidence="6" id="KW-0695">RNA-directed DNA polymerase</keyword>
<dbReference type="PANTHER" id="PTHR34072">
    <property type="entry name" value="ENZYMATIC POLYPROTEIN-RELATED"/>
    <property type="match status" value="1"/>
</dbReference>
<dbReference type="GO" id="GO:0004519">
    <property type="term" value="F:endonuclease activity"/>
    <property type="evidence" value="ECO:0007669"/>
    <property type="project" value="UniProtKB-KW"/>
</dbReference>
<dbReference type="GO" id="GO:0003964">
    <property type="term" value="F:RNA-directed DNA polymerase activity"/>
    <property type="evidence" value="ECO:0007669"/>
    <property type="project" value="UniProtKB-KW"/>
</dbReference>
<feature type="domain" description="Reverse transcriptase RNase H-like" evidence="7">
    <location>
        <begin position="149"/>
        <end position="248"/>
    </location>
</feature>
<dbReference type="EMBL" id="SZYD01000002">
    <property type="protein sequence ID" value="KAD7116467.1"/>
    <property type="molecule type" value="Genomic_DNA"/>
</dbReference>